<dbReference type="AlphaFoldDB" id="A0A518D9Z6"/>
<evidence type="ECO:0008006" key="3">
    <source>
        <dbReference type="Google" id="ProtNLM"/>
    </source>
</evidence>
<name>A0A518D9Z6_9BACT</name>
<dbReference type="OrthoDB" id="9798792at2"/>
<evidence type="ECO:0000313" key="1">
    <source>
        <dbReference type="EMBL" id="QDU88304.1"/>
    </source>
</evidence>
<evidence type="ECO:0000313" key="2">
    <source>
        <dbReference type="Proteomes" id="UP000317429"/>
    </source>
</evidence>
<dbReference type="Proteomes" id="UP000317429">
    <property type="component" value="Chromosome"/>
</dbReference>
<dbReference type="RefSeq" id="WP_145283085.1">
    <property type="nucleotide sequence ID" value="NZ_CP036291.1"/>
</dbReference>
<reference evidence="1 2" key="1">
    <citation type="submission" date="2019-02" db="EMBL/GenBank/DDBJ databases">
        <title>Deep-cultivation of Planctomycetes and their phenomic and genomic characterization uncovers novel biology.</title>
        <authorList>
            <person name="Wiegand S."/>
            <person name="Jogler M."/>
            <person name="Boedeker C."/>
            <person name="Pinto D."/>
            <person name="Vollmers J."/>
            <person name="Rivas-Marin E."/>
            <person name="Kohn T."/>
            <person name="Peeters S.H."/>
            <person name="Heuer A."/>
            <person name="Rast P."/>
            <person name="Oberbeckmann S."/>
            <person name="Bunk B."/>
            <person name="Jeske O."/>
            <person name="Meyerdierks A."/>
            <person name="Storesund J.E."/>
            <person name="Kallscheuer N."/>
            <person name="Luecker S."/>
            <person name="Lage O.M."/>
            <person name="Pohl T."/>
            <person name="Merkel B.J."/>
            <person name="Hornburger P."/>
            <person name="Mueller R.-W."/>
            <person name="Bruemmer F."/>
            <person name="Labrenz M."/>
            <person name="Spormann A.M."/>
            <person name="Op den Camp H."/>
            <person name="Overmann J."/>
            <person name="Amann R."/>
            <person name="Jetten M.S.M."/>
            <person name="Mascher T."/>
            <person name="Medema M.H."/>
            <person name="Devos D.P."/>
            <person name="Kaster A.-K."/>
            <person name="Ovreas L."/>
            <person name="Rohde M."/>
            <person name="Galperin M.Y."/>
            <person name="Jogler C."/>
        </authorList>
    </citation>
    <scope>NUCLEOTIDE SEQUENCE [LARGE SCALE GENOMIC DNA]</scope>
    <source>
        <strain evidence="1 2">Pla175</strain>
    </source>
</reference>
<dbReference type="KEGG" id="pnd:Pla175_16790"/>
<keyword evidence="2" id="KW-1185">Reference proteome</keyword>
<organism evidence="1 2">
    <name type="scientific">Pirellulimonas nuda</name>
    <dbReference type="NCBI Taxonomy" id="2528009"/>
    <lineage>
        <taxon>Bacteria</taxon>
        <taxon>Pseudomonadati</taxon>
        <taxon>Planctomycetota</taxon>
        <taxon>Planctomycetia</taxon>
        <taxon>Pirellulales</taxon>
        <taxon>Lacipirellulaceae</taxon>
        <taxon>Pirellulimonas</taxon>
    </lineage>
</organism>
<dbReference type="Pfam" id="PF13366">
    <property type="entry name" value="PDDEXK_3"/>
    <property type="match status" value="1"/>
</dbReference>
<dbReference type="NCBIfam" id="TIGR04256">
    <property type="entry name" value="GxxExxY"/>
    <property type="match status" value="1"/>
</dbReference>
<dbReference type="EMBL" id="CP036291">
    <property type="protein sequence ID" value="QDU88304.1"/>
    <property type="molecule type" value="Genomic_DNA"/>
</dbReference>
<protein>
    <recommendedName>
        <fullName evidence="3">GxxExxY protein</fullName>
    </recommendedName>
</protein>
<sequence length="129" mass="14373">MDADERRLKIDAVTEQIIGAAHAVANSLGAGFLEKVYENALAHELRKRGLGVEQQRPIDVWYDGVLVGQYVADLIVQNLVVIELKVAKSLDDIHQAQCLNYLKATGLTTCLLLNFARSRIEVKRVVLNF</sequence>
<dbReference type="InterPro" id="IPR026350">
    <property type="entry name" value="GxxExxY"/>
</dbReference>
<proteinExistence type="predicted"/>
<accession>A0A518D9Z6</accession>
<gene>
    <name evidence="1" type="ORF">Pla175_16790</name>
</gene>